<evidence type="ECO:0000313" key="11">
    <source>
        <dbReference type="EMBL" id="KAF4353850.1"/>
    </source>
</evidence>
<dbReference type="EMBL" id="JAATIQ010000657">
    <property type="protein sequence ID" value="KAF4348982.1"/>
    <property type="molecule type" value="Genomic_DNA"/>
</dbReference>
<accession>A0A803P8H8</accession>
<proteinExistence type="inferred from homology"/>
<evidence type="ECO:0000256" key="1">
    <source>
        <dbReference type="ARBA" id="ARBA00004575"/>
    </source>
</evidence>
<feature type="transmembrane region" description="Helical" evidence="8">
    <location>
        <begin position="188"/>
        <end position="209"/>
    </location>
</feature>
<dbReference type="GO" id="GO:0005637">
    <property type="term" value="C:nuclear inner membrane"/>
    <property type="evidence" value="ECO:0007669"/>
    <property type="project" value="UniProtKB-SubCell"/>
</dbReference>
<feature type="transmembrane region" description="Helical" evidence="8">
    <location>
        <begin position="294"/>
        <end position="313"/>
    </location>
</feature>
<keyword evidence="4 9" id="KW-0732">Signal</keyword>
<name>A0A7J6E7N1_CANSA</name>
<dbReference type="AlphaFoldDB" id="A0A7J6E7N1"/>
<comment type="similarity">
    <text evidence="2">Belongs to the NEMP family.</text>
</comment>
<comment type="subcellular location">
    <subcellularLocation>
        <location evidence="1">Nucleus inner membrane</location>
        <topology evidence="1">Multi-pass membrane protein</topology>
        <orientation evidence="1">Nucleoplasmic side</orientation>
    </subcellularLocation>
</comment>
<feature type="transmembrane region" description="Helical" evidence="8">
    <location>
        <begin position="320"/>
        <end position="340"/>
    </location>
</feature>
<accession>A0A7J6E7N1</accession>
<evidence type="ECO:0000313" key="13">
    <source>
        <dbReference type="Proteomes" id="UP000583929"/>
    </source>
</evidence>
<evidence type="ECO:0000256" key="6">
    <source>
        <dbReference type="ARBA" id="ARBA00023136"/>
    </source>
</evidence>
<keyword evidence="5 8" id="KW-1133">Transmembrane helix</keyword>
<feature type="transmembrane region" description="Helical" evidence="8">
    <location>
        <begin position="261"/>
        <end position="282"/>
    </location>
</feature>
<evidence type="ECO:0000256" key="4">
    <source>
        <dbReference type="ARBA" id="ARBA00022729"/>
    </source>
</evidence>
<dbReference type="PANTHER" id="PTHR31587">
    <property type="entry name" value="TRANSMEMBRANE PROTEIN (DUF2215)"/>
    <property type="match status" value="1"/>
</dbReference>
<feature type="transmembrane region" description="Helical" evidence="8">
    <location>
        <begin position="163"/>
        <end position="183"/>
    </location>
</feature>
<evidence type="ECO:0000256" key="8">
    <source>
        <dbReference type="SAM" id="Phobius"/>
    </source>
</evidence>
<dbReference type="PANTHER" id="PTHR31587:SF4">
    <property type="entry name" value="TRANSMEMBRANE PROTEIN (DUF2215)"/>
    <property type="match status" value="1"/>
</dbReference>
<dbReference type="EMBL" id="JAATIP010000288">
    <property type="protein sequence ID" value="KAF4353850.1"/>
    <property type="molecule type" value="Genomic_DNA"/>
</dbReference>
<dbReference type="InterPro" id="IPR019358">
    <property type="entry name" value="NEMP_fam"/>
</dbReference>
<feature type="signal peptide" evidence="9">
    <location>
        <begin position="1"/>
        <end position="25"/>
    </location>
</feature>
<comment type="caution">
    <text evidence="11">The sequence shown here is derived from an EMBL/GenBank/DDBJ whole genome shotgun (WGS) entry which is preliminary data.</text>
</comment>
<organism evidence="11 12">
    <name type="scientific">Cannabis sativa</name>
    <name type="common">Hemp</name>
    <name type="synonym">Marijuana</name>
    <dbReference type="NCBI Taxonomy" id="3483"/>
    <lineage>
        <taxon>Eukaryota</taxon>
        <taxon>Viridiplantae</taxon>
        <taxon>Streptophyta</taxon>
        <taxon>Embryophyta</taxon>
        <taxon>Tracheophyta</taxon>
        <taxon>Spermatophyta</taxon>
        <taxon>Magnoliopsida</taxon>
        <taxon>eudicotyledons</taxon>
        <taxon>Gunneridae</taxon>
        <taxon>Pentapetalae</taxon>
        <taxon>rosids</taxon>
        <taxon>fabids</taxon>
        <taxon>Rosales</taxon>
        <taxon>Cannabaceae</taxon>
        <taxon>Cannabis</taxon>
    </lineage>
</organism>
<keyword evidence="13" id="KW-1185">Reference proteome</keyword>
<evidence type="ECO:0000256" key="7">
    <source>
        <dbReference type="ARBA" id="ARBA00023242"/>
    </source>
</evidence>
<dbReference type="Proteomes" id="UP000525078">
    <property type="component" value="Unassembled WGS sequence"/>
</dbReference>
<sequence>MGSPPHLKLILMSALILLLFPSSSSFSEPTTTDRSLVVAPSSVLQLSRGLPVQNTPGKPGKTVVCERIHIRGLSRVKHLKKFAHSVTVKVSVRNSTVHAPNAEVCFHRNISLAIGMCPEGHWEKVSKGSWARPMSPFDHKLLDIRTASSSLESFEVSIEEEFYLHRIIFLVFGILMMSVASFLSTSLVFYYGSAMAVGVILVILVFLFQGMKLVPFGGKKFAIFFPSSIAGLAYFLKLFVPGALRSALELIGIDQEMYDPLVKFLLAFVILAGAWMGFWVVRKLVLTEDGSVDMSTAILVAWSIRILAALMILQSSADPLLATVALVSGIVVSSMLRRIFRWRFIRRVCRKLLKAAKKSHSISPVPDYTESEDSLDDYTYTIHNNDDSNLLRRSSRKFAMASSISPGQGFGRRTPSKLLDTEVYPSSFHNTNERKQFSKQGWEEFTKDYTKAALEELVSSPGFGNWVHQNADRITVTPNSGKSEEKQRRSYWF</sequence>
<evidence type="ECO:0000256" key="5">
    <source>
        <dbReference type="ARBA" id="ARBA00022989"/>
    </source>
</evidence>
<dbReference type="OrthoDB" id="1890267at2759"/>
<feature type="transmembrane region" description="Helical" evidence="8">
    <location>
        <begin position="221"/>
        <end position="240"/>
    </location>
</feature>
<feature type="chain" id="PRO_5044658824" evidence="9">
    <location>
        <begin position="26"/>
        <end position="493"/>
    </location>
</feature>
<evidence type="ECO:0000313" key="12">
    <source>
        <dbReference type="Proteomes" id="UP000525078"/>
    </source>
</evidence>
<protein>
    <submittedName>
        <fullName evidence="11">Uncharacterized protein</fullName>
    </submittedName>
</protein>
<reference evidence="12 13" key="1">
    <citation type="journal article" date="2020" name="bioRxiv">
        <title>Sequence and annotation of 42 cannabis genomes reveals extensive copy number variation in cannabinoid synthesis and pathogen resistance genes.</title>
        <authorList>
            <person name="Mckernan K.J."/>
            <person name="Helbert Y."/>
            <person name="Kane L.T."/>
            <person name="Ebling H."/>
            <person name="Zhang L."/>
            <person name="Liu B."/>
            <person name="Eaton Z."/>
            <person name="Mclaughlin S."/>
            <person name="Kingan S."/>
            <person name="Baybayan P."/>
            <person name="Concepcion G."/>
            <person name="Jordan M."/>
            <person name="Riva A."/>
            <person name="Barbazuk W."/>
            <person name="Harkins T."/>
        </authorList>
    </citation>
    <scope>NUCLEOTIDE SEQUENCE [LARGE SCALE GENOMIC DNA]</scope>
    <source>
        <strain evidence="12 13">cv. Jamaican Lion 4</strain>
        <strain evidence="10">Father</strain>
        <strain evidence="11">Mother</strain>
        <tissue evidence="11">Leaf</tissue>
    </source>
</reference>
<keyword evidence="3 8" id="KW-0812">Transmembrane</keyword>
<dbReference type="OMA" id="CTRVHIR"/>
<keyword evidence="7" id="KW-0539">Nucleus</keyword>
<evidence type="ECO:0000256" key="9">
    <source>
        <dbReference type="SAM" id="SignalP"/>
    </source>
</evidence>
<evidence type="ECO:0000256" key="3">
    <source>
        <dbReference type="ARBA" id="ARBA00022692"/>
    </source>
</evidence>
<dbReference type="Proteomes" id="UP000583929">
    <property type="component" value="Unassembled WGS sequence"/>
</dbReference>
<keyword evidence="6 8" id="KW-0472">Membrane</keyword>
<evidence type="ECO:0000313" key="10">
    <source>
        <dbReference type="EMBL" id="KAF4348982.1"/>
    </source>
</evidence>
<gene>
    <name evidence="11" type="ORF">F8388_010009</name>
    <name evidence="10" type="ORF">G4B88_025282</name>
</gene>
<evidence type="ECO:0000256" key="2">
    <source>
        <dbReference type="ARBA" id="ARBA00005748"/>
    </source>
</evidence>
<dbReference type="Pfam" id="PF10225">
    <property type="entry name" value="NEMP"/>
    <property type="match status" value="1"/>
</dbReference>